<dbReference type="SMART" id="SM00448">
    <property type="entry name" value="REC"/>
    <property type="match status" value="1"/>
</dbReference>
<keyword evidence="6 9" id="KW-0238">DNA-binding</keyword>
<evidence type="ECO:0000256" key="10">
    <source>
        <dbReference type="PROSITE-ProRule" id="PRU00169"/>
    </source>
</evidence>
<dbReference type="RefSeq" id="WP_236401008.1">
    <property type="nucleotide sequence ID" value="NZ_JAKJHZ010000005.1"/>
</dbReference>
<keyword evidence="2 9" id="KW-0963">Cytoplasm</keyword>
<dbReference type="InterPro" id="IPR051271">
    <property type="entry name" value="2C-system_Tx_regulators"/>
</dbReference>
<dbReference type="SUPFAM" id="SSF52172">
    <property type="entry name" value="CheY-like"/>
    <property type="match status" value="1"/>
</dbReference>
<dbReference type="InterPro" id="IPR036388">
    <property type="entry name" value="WH-like_DNA-bd_sf"/>
</dbReference>
<dbReference type="SUPFAM" id="SSF46785">
    <property type="entry name" value="Winged helix' DNA-binding domain"/>
    <property type="match status" value="1"/>
</dbReference>
<keyword evidence="7 9" id="KW-0010">Activator</keyword>
<keyword evidence="13" id="KW-1185">Reference proteome</keyword>
<dbReference type="Pfam" id="PF00072">
    <property type="entry name" value="Response_reg"/>
    <property type="match status" value="1"/>
</dbReference>
<evidence type="ECO:0000256" key="1">
    <source>
        <dbReference type="ARBA" id="ARBA00004496"/>
    </source>
</evidence>
<comment type="caution">
    <text evidence="12">The sequence shown here is derived from an EMBL/GenBank/DDBJ whole genome shotgun (WGS) entry which is preliminary data.</text>
</comment>
<feature type="domain" description="Response regulatory" evidence="11">
    <location>
        <begin position="8"/>
        <end position="125"/>
    </location>
</feature>
<feature type="modified residue" description="4-aspartylphosphate" evidence="10">
    <location>
        <position position="60"/>
    </location>
</feature>
<evidence type="ECO:0000256" key="4">
    <source>
        <dbReference type="ARBA" id="ARBA00023012"/>
    </source>
</evidence>
<evidence type="ECO:0000256" key="2">
    <source>
        <dbReference type="ARBA" id="ARBA00022490"/>
    </source>
</evidence>
<dbReference type="PROSITE" id="PS50110">
    <property type="entry name" value="RESPONSE_REGULATORY"/>
    <property type="match status" value="1"/>
</dbReference>
<dbReference type="InterPro" id="IPR001789">
    <property type="entry name" value="Sig_transdc_resp-reg_receiver"/>
</dbReference>
<dbReference type="Pfam" id="PF09339">
    <property type="entry name" value="HTH_IclR"/>
    <property type="match status" value="1"/>
</dbReference>
<reference evidence="12 13" key="1">
    <citation type="submission" date="2022-01" db="EMBL/GenBank/DDBJ databases">
        <title>Nocardioides sp. nov., an actinomycete isolated from mining soil.</title>
        <authorList>
            <person name="Liu L."/>
        </authorList>
    </citation>
    <scope>NUCLEOTIDE SEQUENCE [LARGE SCALE GENOMIC DNA]</scope>
    <source>
        <strain evidence="12 13">KLBMP 9356</strain>
    </source>
</reference>
<accession>A0ABS9H8G5</accession>
<dbReference type="PIRSF" id="PIRSF006171">
    <property type="entry name" value="RR_citrat_malat"/>
    <property type="match status" value="1"/>
</dbReference>
<dbReference type="PANTHER" id="PTHR45526:SF1">
    <property type="entry name" value="TRANSCRIPTIONAL REGULATORY PROTEIN DCUR-RELATED"/>
    <property type="match status" value="1"/>
</dbReference>
<keyword evidence="5 9" id="KW-0805">Transcription regulation</keyword>
<dbReference type="InterPro" id="IPR011006">
    <property type="entry name" value="CheY-like_superfamily"/>
</dbReference>
<dbReference type="Gene3D" id="3.40.50.2300">
    <property type="match status" value="1"/>
</dbReference>
<dbReference type="Gene3D" id="1.10.10.10">
    <property type="entry name" value="Winged helix-like DNA-binding domain superfamily/Winged helix DNA-binding domain"/>
    <property type="match status" value="1"/>
</dbReference>
<evidence type="ECO:0000256" key="7">
    <source>
        <dbReference type="ARBA" id="ARBA00023159"/>
    </source>
</evidence>
<evidence type="ECO:0000313" key="13">
    <source>
        <dbReference type="Proteomes" id="UP001201161"/>
    </source>
</evidence>
<evidence type="ECO:0000313" key="12">
    <source>
        <dbReference type="EMBL" id="MCF6377505.1"/>
    </source>
</evidence>
<evidence type="ECO:0000256" key="9">
    <source>
        <dbReference type="PIRNR" id="PIRNR006171"/>
    </source>
</evidence>
<evidence type="ECO:0000259" key="11">
    <source>
        <dbReference type="PROSITE" id="PS50110"/>
    </source>
</evidence>
<comment type="subcellular location">
    <subcellularLocation>
        <location evidence="1 9">Cytoplasm</location>
    </subcellularLocation>
</comment>
<dbReference type="InterPro" id="IPR024187">
    <property type="entry name" value="Sig_transdc_resp-reg_cit/mal"/>
</dbReference>
<keyword evidence="8 9" id="KW-0804">Transcription</keyword>
<dbReference type="Proteomes" id="UP001201161">
    <property type="component" value="Unassembled WGS sequence"/>
</dbReference>
<gene>
    <name evidence="12" type="ORF">L2K70_07795</name>
</gene>
<dbReference type="EMBL" id="JAKJHZ010000005">
    <property type="protein sequence ID" value="MCF6377505.1"/>
    <property type="molecule type" value="Genomic_DNA"/>
</dbReference>
<keyword evidence="3 10" id="KW-0597">Phosphoprotein</keyword>
<evidence type="ECO:0000256" key="5">
    <source>
        <dbReference type="ARBA" id="ARBA00023015"/>
    </source>
</evidence>
<keyword evidence="4 9" id="KW-0902">Two-component regulatory system</keyword>
<sequence length="235" mass="25390">MNARPAVRVLVVEDEEVAAEAHATYVGRVPGFELAGVARSAGDAVRLLARDDAIDLVLLDMHLPDGHGLGLLQRLRAEGRQVDVIAVTSARDTEVVRRAVSQGVVLYLLKPFTFAAFRGKLEQYAEFRAQLERSPADVVQDDVDQLFGALRARPTGDTLPKGMSLDSLRAVVVALRARPEGLSAGEAAEEVGVSRVTARRYLEHLADEGRVTRAPRYKGAGRPEVGYVWTGADPG</sequence>
<dbReference type="InterPro" id="IPR005471">
    <property type="entry name" value="Tscrpt_reg_IclR_N"/>
</dbReference>
<organism evidence="12 13">
    <name type="scientific">Nocardioides potassii</name>
    <dbReference type="NCBI Taxonomy" id="2911371"/>
    <lineage>
        <taxon>Bacteria</taxon>
        <taxon>Bacillati</taxon>
        <taxon>Actinomycetota</taxon>
        <taxon>Actinomycetes</taxon>
        <taxon>Propionibacteriales</taxon>
        <taxon>Nocardioidaceae</taxon>
        <taxon>Nocardioides</taxon>
    </lineage>
</organism>
<dbReference type="InterPro" id="IPR036390">
    <property type="entry name" value="WH_DNA-bd_sf"/>
</dbReference>
<name>A0ABS9H8G5_9ACTN</name>
<evidence type="ECO:0000256" key="3">
    <source>
        <dbReference type="ARBA" id="ARBA00022553"/>
    </source>
</evidence>
<protein>
    <recommendedName>
        <fullName evidence="9">Transcriptional regulatory protein</fullName>
    </recommendedName>
</protein>
<proteinExistence type="predicted"/>
<dbReference type="PANTHER" id="PTHR45526">
    <property type="entry name" value="TRANSCRIPTIONAL REGULATORY PROTEIN DPIA"/>
    <property type="match status" value="1"/>
</dbReference>
<evidence type="ECO:0000256" key="6">
    <source>
        <dbReference type="ARBA" id="ARBA00023125"/>
    </source>
</evidence>
<evidence type="ECO:0000256" key="8">
    <source>
        <dbReference type="ARBA" id="ARBA00023163"/>
    </source>
</evidence>